<evidence type="ECO:0000256" key="1">
    <source>
        <dbReference type="ARBA" id="ARBA00024353"/>
    </source>
</evidence>
<evidence type="ECO:0000313" key="6">
    <source>
        <dbReference type="Proteomes" id="UP000515960"/>
    </source>
</evidence>
<feature type="transmembrane region" description="Helical" evidence="3">
    <location>
        <begin position="81"/>
        <end position="104"/>
    </location>
</feature>
<dbReference type="Proteomes" id="UP000515960">
    <property type="component" value="Chromosome"/>
</dbReference>
<dbReference type="EMBL" id="CP060490">
    <property type="protein sequence ID" value="QNL44822.1"/>
    <property type="molecule type" value="Genomic_DNA"/>
</dbReference>
<proteinExistence type="inferred from homology"/>
<dbReference type="InterPro" id="IPR027383">
    <property type="entry name" value="Znf_put"/>
</dbReference>
<name>A0A7G9B5J1_9FIRM</name>
<comment type="similarity">
    <text evidence="1">Belongs to the zinc-associated anti-sigma factor (ZAS) superfamily. Anti-sigma-W factor family.</text>
</comment>
<sequence length="229" mass="25668">MKCEIVRDLLPLYCDNVCSPESREAVEAHLQECAGCRRELEELRSPLPEEKRHGSGDGASALKTISREWERGKWKAKLRGAAVAAAVCAVIAGAFLAATQGFWFPVDPESISITNVRQLSDGRVLYHMAVNDDKAIREIRFEFDGEGNAYFVPKRALYTEKRMMVGQTGDSDLVLDLPLMNEYARSRGYDTEITRAWYGQGEDAVLLWEEGMELPDASSEDELSWAARD</sequence>
<dbReference type="AlphaFoldDB" id="A0A7G9B5J1"/>
<keyword evidence="3" id="KW-0472">Membrane</keyword>
<keyword evidence="3" id="KW-0812">Transmembrane</keyword>
<reference evidence="5 6" key="1">
    <citation type="submission" date="2020-08" db="EMBL/GenBank/DDBJ databases">
        <authorList>
            <person name="Liu C."/>
            <person name="Sun Q."/>
        </authorList>
    </citation>
    <scope>NUCLEOTIDE SEQUENCE [LARGE SCALE GENOMIC DNA]</scope>
    <source>
        <strain evidence="5 6">NSJ-62</strain>
    </source>
</reference>
<feature type="domain" description="Putative zinc-finger" evidence="4">
    <location>
        <begin position="3"/>
        <end position="37"/>
    </location>
</feature>
<keyword evidence="3" id="KW-1133">Transmembrane helix</keyword>
<dbReference type="InterPro" id="IPR041916">
    <property type="entry name" value="Anti_sigma_zinc_sf"/>
</dbReference>
<keyword evidence="6" id="KW-1185">Reference proteome</keyword>
<accession>A0A7G9B5J1</accession>
<organism evidence="5 6">
    <name type="scientific">Oscillibacter hominis</name>
    <dbReference type="NCBI Taxonomy" id="2763056"/>
    <lineage>
        <taxon>Bacteria</taxon>
        <taxon>Bacillati</taxon>
        <taxon>Bacillota</taxon>
        <taxon>Clostridia</taxon>
        <taxon>Eubacteriales</taxon>
        <taxon>Oscillospiraceae</taxon>
        <taxon>Oscillibacter</taxon>
    </lineage>
</organism>
<evidence type="ECO:0000313" key="5">
    <source>
        <dbReference type="EMBL" id="QNL44822.1"/>
    </source>
</evidence>
<dbReference type="Pfam" id="PF13490">
    <property type="entry name" value="zf-HC2"/>
    <property type="match status" value="1"/>
</dbReference>
<evidence type="ECO:0000259" key="4">
    <source>
        <dbReference type="Pfam" id="PF13490"/>
    </source>
</evidence>
<evidence type="ECO:0000256" key="2">
    <source>
        <dbReference type="ARBA" id="ARBA00024438"/>
    </source>
</evidence>
<protein>
    <recommendedName>
        <fullName evidence="2">Anti-sigma-W factor RsiW</fullName>
    </recommendedName>
</protein>
<dbReference type="Gene3D" id="1.10.10.1320">
    <property type="entry name" value="Anti-sigma factor, zinc-finger domain"/>
    <property type="match status" value="1"/>
</dbReference>
<dbReference type="KEGG" id="ohi:H8790_01855"/>
<evidence type="ECO:0000256" key="3">
    <source>
        <dbReference type="SAM" id="Phobius"/>
    </source>
</evidence>
<dbReference type="RefSeq" id="WP_187333406.1">
    <property type="nucleotide sequence ID" value="NZ_CP060490.1"/>
</dbReference>
<gene>
    <name evidence="5" type="ORF">H8790_01855</name>
</gene>